<keyword evidence="4" id="KW-0929">Antimicrobial</keyword>
<keyword evidence="5" id="KW-1015">Disulfide bond</keyword>
<comment type="catalytic activity">
    <reaction evidence="1">
        <text>Hydrolysis of (1-&gt;4)-beta-linkages between N-acetylmuramic acid and N-acetyl-D-glucosamine residues in a peptidoglycan and between N-acetyl-D-glucosamine residues in chitodextrins.</text>
        <dbReference type="EC" id="3.2.1.17"/>
    </reaction>
</comment>
<evidence type="ECO:0000256" key="3">
    <source>
        <dbReference type="ARBA" id="ARBA00012732"/>
    </source>
</evidence>
<comment type="similarity">
    <text evidence="2 7">Belongs to the glycosyl hydrolase 22 family.</text>
</comment>
<feature type="chain" id="PRO_5040226139" description="lysozyme" evidence="8">
    <location>
        <begin position="20"/>
        <end position="141"/>
    </location>
</feature>
<feature type="signal peptide" evidence="8">
    <location>
        <begin position="1"/>
        <end position="19"/>
    </location>
</feature>
<dbReference type="PROSITE" id="PS51348">
    <property type="entry name" value="GLYCOSYL_HYDROL_F22_2"/>
    <property type="match status" value="1"/>
</dbReference>
<dbReference type="PRINTS" id="PR00137">
    <property type="entry name" value="LYSOZYME"/>
</dbReference>
<evidence type="ECO:0000313" key="11">
    <source>
        <dbReference type="Proteomes" id="UP001153620"/>
    </source>
</evidence>
<feature type="domain" description="Glycosyl hydrolases family 22 (GH22)" evidence="9">
    <location>
        <begin position="90"/>
        <end position="108"/>
    </location>
</feature>
<evidence type="ECO:0000259" key="9">
    <source>
        <dbReference type="PROSITE" id="PS00128"/>
    </source>
</evidence>
<dbReference type="OrthoDB" id="17373at2759"/>
<evidence type="ECO:0000256" key="7">
    <source>
        <dbReference type="RuleBase" id="RU004440"/>
    </source>
</evidence>
<evidence type="ECO:0000256" key="1">
    <source>
        <dbReference type="ARBA" id="ARBA00000632"/>
    </source>
</evidence>
<dbReference type="SMART" id="SM00263">
    <property type="entry name" value="LYZ1"/>
    <property type="match status" value="1"/>
</dbReference>
<dbReference type="PROSITE" id="PS00128">
    <property type="entry name" value="GLYCOSYL_HYDROL_F22_1"/>
    <property type="match status" value="1"/>
</dbReference>
<gene>
    <name evidence="10" type="ORF">CHIRRI_LOCUS2827</name>
</gene>
<dbReference type="SUPFAM" id="SSF53955">
    <property type="entry name" value="Lysozyme-like"/>
    <property type="match status" value="1"/>
</dbReference>
<evidence type="ECO:0000256" key="8">
    <source>
        <dbReference type="SAM" id="SignalP"/>
    </source>
</evidence>
<dbReference type="GO" id="GO:0042742">
    <property type="term" value="P:defense response to bacterium"/>
    <property type="evidence" value="ECO:0007669"/>
    <property type="project" value="UniProtKB-KW"/>
</dbReference>
<dbReference type="InterPro" id="IPR023346">
    <property type="entry name" value="Lysozyme-like_dom_sf"/>
</dbReference>
<reference evidence="10" key="1">
    <citation type="submission" date="2022-01" db="EMBL/GenBank/DDBJ databases">
        <authorList>
            <person name="King R."/>
        </authorList>
    </citation>
    <scope>NUCLEOTIDE SEQUENCE</scope>
</reference>
<organism evidence="10 11">
    <name type="scientific">Chironomus riparius</name>
    <dbReference type="NCBI Taxonomy" id="315576"/>
    <lineage>
        <taxon>Eukaryota</taxon>
        <taxon>Metazoa</taxon>
        <taxon>Ecdysozoa</taxon>
        <taxon>Arthropoda</taxon>
        <taxon>Hexapoda</taxon>
        <taxon>Insecta</taxon>
        <taxon>Pterygota</taxon>
        <taxon>Neoptera</taxon>
        <taxon>Endopterygota</taxon>
        <taxon>Diptera</taxon>
        <taxon>Nematocera</taxon>
        <taxon>Chironomoidea</taxon>
        <taxon>Chironomidae</taxon>
        <taxon>Chironominae</taxon>
        <taxon>Chironomus</taxon>
    </lineage>
</organism>
<dbReference type="Pfam" id="PF00062">
    <property type="entry name" value="Lys"/>
    <property type="match status" value="1"/>
</dbReference>
<keyword evidence="8" id="KW-0732">Signal</keyword>
<dbReference type="AlphaFoldDB" id="A0A9N9WQ63"/>
<accession>A0A9N9WQ63</accession>
<evidence type="ECO:0000256" key="6">
    <source>
        <dbReference type="ARBA" id="ARBA00023295"/>
    </source>
</evidence>
<dbReference type="CDD" id="cd16899">
    <property type="entry name" value="LYZ_C_invert"/>
    <property type="match status" value="1"/>
</dbReference>
<dbReference type="PANTHER" id="PTHR11407:SF63">
    <property type="entry name" value="LYSOZYME C"/>
    <property type="match status" value="1"/>
</dbReference>
<evidence type="ECO:0000256" key="4">
    <source>
        <dbReference type="ARBA" id="ARBA00022638"/>
    </source>
</evidence>
<protein>
    <recommendedName>
        <fullName evidence="3">lysozyme</fullName>
        <ecNumber evidence="3">3.2.1.17</ecNumber>
    </recommendedName>
</protein>
<dbReference type="InterPro" id="IPR001916">
    <property type="entry name" value="Glyco_hydro_22"/>
</dbReference>
<evidence type="ECO:0000256" key="2">
    <source>
        <dbReference type="ARBA" id="ARBA00010859"/>
    </source>
</evidence>
<keyword evidence="6" id="KW-0326">Glycosidase</keyword>
<sequence length="141" mass="15640">MKLLVALVLSVALISSASAKVYTKCEFARIMYDSGYPMEHLPDWVCLAIHESALNSNVVGGPNTNGSFDWGIFQINDGYWCKVGYVGNDCNMDCNKLVDDDLTDDIACSKIVYARHGFTAWNAWKSKCQGSLDAYQVTECF</sequence>
<evidence type="ECO:0000313" key="10">
    <source>
        <dbReference type="EMBL" id="CAG9799869.1"/>
    </source>
</evidence>
<dbReference type="InterPro" id="IPR000974">
    <property type="entry name" value="Glyco_hydro_22_lys"/>
</dbReference>
<dbReference type="EC" id="3.2.1.17" evidence="3"/>
<keyword evidence="6" id="KW-0378">Hydrolase</keyword>
<dbReference type="PRINTS" id="PR00135">
    <property type="entry name" value="LYZLACT"/>
</dbReference>
<dbReference type="Gene3D" id="1.10.530.10">
    <property type="match status" value="1"/>
</dbReference>
<dbReference type="EMBL" id="OU895877">
    <property type="protein sequence ID" value="CAG9799869.1"/>
    <property type="molecule type" value="Genomic_DNA"/>
</dbReference>
<keyword evidence="11" id="KW-1185">Reference proteome</keyword>
<proteinExistence type="inferred from homology"/>
<dbReference type="InterPro" id="IPR019799">
    <property type="entry name" value="Glyco_hydro_22_CS"/>
</dbReference>
<evidence type="ECO:0000256" key="5">
    <source>
        <dbReference type="ARBA" id="ARBA00023157"/>
    </source>
</evidence>
<dbReference type="GO" id="GO:0003796">
    <property type="term" value="F:lysozyme activity"/>
    <property type="evidence" value="ECO:0007669"/>
    <property type="project" value="UniProtKB-EC"/>
</dbReference>
<name>A0A9N9WQ63_9DIPT</name>
<dbReference type="PANTHER" id="PTHR11407">
    <property type="entry name" value="LYSOZYME C"/>
    <property type="match status" value="1"/>
</dbReference>
<keyword evidence="4" id="KW-0081">Bacteriolytic enzyme</keyword>
<reference evidence="10" key="2">
    <citation type="submission" date="2022-10" db="EMBL/GenBank/DDBJ databases">
        <authorList>
            <consortium name="ENA_rothamsted_submissions"/>
            <consortium name="culmorum"/>
            <person name="King R."/>
        </authorList>
    </citation>
    <scope>NUCLEOTIDE SEQUENCE</scope>
</reference>
<dbReference type="FunFam" id="1.10.530.10:FF:000001">
    <property type="entry name" value="Lysozyme C"/>
    <property type="match status" value="1"/>
</dbReference>
<dbReference type="Proteomes" id="UP001153620">
    <property type="component" value="Chromosome 1"/>
</dbReference>
<dbReference type="GO" id="GO:0031640">
    <property type="term" value="P:killing of cells of another organism"/>
    <property type="evidence" value="ECO:0007669"/>
    <property type="project" value="UniProtKB-KW"/>
</dbReference>